<comment type="subcellular location">
    <subcellularLocation>
        <location evidence="1 11">Nucleus</location>
    </subcellularLocation>
</comment>
<comment type="similarity">
    <text evidence="2 11">Belongs to the E2F/DP family.</text>
</comment>
<dbReference type="AlphaFoldDB" id="A0A0V1BAZ3"/>
<protein>
    <recommendedName>
        <fullName evidence="3">RNA-binding region-containing protein 3</fullName>
    </recommendedName>
</protein>
<evidence type="ECO:0000256" key="2">
    <source>
        <dbReference type="ARBA" id="ARBA00010940"/>
    </source>
</evidence>
<dbReference type="InterPro" id="IPR034147">
    <property type="entry name" value="RBM40_RRM1"/>
</dbReference>
<feature type="domain" description="RRM" evidence="12">
    <location>
        <begin position="505"/>
        <end position="580"/>
    </location>
</feature>
<dbReference type="SUPFAM" id="SSF54928">
    <property type="entry name" value="RNA-binding domain, RBD"/>
    <property type="match status" value="2"/>
</dbReference>
<dbReference type="GO" id="GO:0003677">
    <property type="term" value="F:DNA binding"/>
    <property type="evidence" value="ECO:0007669"/>
    <property type="project" value="UniProtKB-KW"/>
</dbReference>
<reference evidence="13 14" key="1">
    <citation type="submission" date="2015-01" db="EMBL/GenBank/DDBJ databases">
        <title>Evolution of Trichinella species and genotypes.</title>
        <authorList>
            <person name="Korhonen P.K."/>
            <person name="Edoardo P."/>
            <person name="Giuseppe L.R."/>
            <person name="Gasser R.B."/>
        </authorList>
    </citation>
    <scope>NUCLEOTIDE SEQUENCE [LARGE SCALE GENOMIC DNA]</scope>
    <source>
        <strain evidence="13">ISS3</strain>
    </source>
</reference>
<evidence type="ECO:0000256" key="3">
    <source>
        <dbReference type="ARBA" id="ARBA00020364"/>
    </source>
</evidence>
<dbReference type="GO" id="GO:0006355">
    <property type="term" value="P:regulation of DNA-templated transcription"/>
    <property type="evidence" value="ECO:0007669"/>
    <property type="project" value="InterPro"/>
</dbReference>
<dbReference type="InParanoid" id="A0A0V1BAZ3"/>
<keyword evidence="9 11" id="KW-0539">Nucleus</keyword>
<dbReference type="Pfam" id="PF02319">
    <property type="entry name" value="WHD_E2F_TDP"/>
    <property type="match status" value="1"/>
</dbReference>
<dbReference type="PROSITE" id="PS50102">
    <property type="entry name" value="RRM"/>
    <property type="match status" value="2"/>
</dbReference>
<evidence type="ECO:0000256" key="4">
    <source>
        <dbReference type="ARBA" id="ARBA00022737"/>
    </source>
</evidence>
<keyword evidence="14" id="KW-1185">Reference proteome</keyword>
<dbReference type="InterPro" id="IPR045164">
    <property type="entry name" value="RBM41/RNPC3"/>
</dbReference>
<evidence type="ECO:0000259" key="12">
    <source>
        <dbReference type="PROSITE" id="PS50102"/>
    </source>
</evidence>
<dbReference type="InterPro" id="IPR036388">
    <property type="entry name" value="WH-like_DNA-bd_sf"/>
</dbReference>
<dbReference type="InterPro" id="IPR032198">
    <property type="entry name" value="E2F_CC-MB"/>
</dbReference>
<dbReference type="Gene3D" id="1.10.10.10">
    <property type="entry name" value="Winged helix-like DNA-binding domain superfamily/Winged helix DNA-binding domain"/>
    <property type="match status" value="1"/>
</dbReference>
<dbReference type="InterPro" id="IPR003316">
    <property type="entry name" value="E2F_WHTH_DNA-bd_dom"/>
</dbReference>
<dbReference type="PANTHER" id="PTHR16105">
    <property type="entry name" value="RNA-BINDING REGION-CONTAINING PROTEIN 3"/>
    <property type="match status" value="1"/>
</dbReference>
<dbReference type="InterPro" id="IPR036390">
    <property type="entry name" value="WH_DNA-bd_sf"/>
</dbReference>
<dbReference type="GO" id="GO:0030626">
    <property type="term" value="F:U12 snRNA binding"/>
    <property type="evidence" value="ECO:0007669"/>
    <property type="project" value="TreeGrafter"/>
</dbReference>
<evidence type="ECO:0000256" key="5">
    <source>
        <dbReference type="ARBA" id="ARBA00022884"/>
    </source>
</evidence>
<organism evidence="13 14">
    <name type="scientific">Trichinella spiralis</name>
    <name type="common">Trichina worm</name>
    <dbReference type="NCBI Taxonomy" id="6334"/>
    <lineage>
        <taxon>Eukaryota</taxon>
        <taxon>Metazoa</taxon>
        <taxon>Ecdysozoa</taxon>
        <taxon>Nematoda</taxon>
        <taxon>Enoplea</taxon>
        <taxon>Dorylaimia</taxon>
        <taxon>Trichinellida</taxon>
        <taxon>Trichinellidae</taxon>
        <taxon>Trichinella</taxon>
    </lineage>
</organism>
<keyword evidence="6 11" id="KW-0805">Transcription regulation</keyword>
<accession>A0A0V1BAZ3</accession>
<keyword evidence="4" id="KW-0677">Repeat</keyword>
<dbReference type="Gene3D" id="6.10.250.540">
    <property type="match status" value="1"/>
</dbReference>
<gene>
    <name evidence="13" type="primary">E2f4</name>
    <name evidence="13" type="ORF">T01_5412</name>
</gene>
<dbReference type="SMART" id="SM00360">
    <property type="entry name" value="RRM"/>
    <property type="match status" value="2"/>
</dbReference>
<evidence type="ECO:0000256" key="10">
    <source>
        <dbReference type="PROSITE-ProRule" id="PRU00176"/>
    </source>
</evidence>
<dbReference type="SUPFAM" id="SSF46785">
    <property type="entry name" value="Winged helix' DNA-binding domain"/>
    <property type="match status" value="1"/>
</dbReference>
<dbReference type="GO" id="GO:0005689">
    <property type="term" value="C:U12-type spliceosomal complex"/>
    <property type="evidence" value="ECO:0007669"/>
    <property type="project" value="TreeGrafter"/>
</dbReference>
<evidence type="ECO:0000313" key="13">
    <source>
        <dbReference type="EMBL" id="KRY34142.1"/>
    </source>
</evidence>
<dbReference type="CDD" id="cd12239">
    <property type="entry name" value="RRM2_RBM40_like"/>
    <property type="match status" value="1"/>
</dbReference>
<dbReference type="Gene3D" id="3.30.70.330">
    <property type="match status" value="2"/>
</dbReference>
<dbReference type="PANTHER" id="PTHR16105:SF0">
    <property type="entry name" value="RNA-BINDING REGION-CONTAINING PROTEIN 3"/>
    <property type="match status" value="1"/>
</dbReference>
<evidence type="ECO:0000256" key="1">
    <source>
        <dbReference type="ARBA" id="ARBA00004123"/>
    </source>
</evidence>
<dbReference type="GO" id="GO:0000398">
    <property type="term" value="P:mRNA splicing, via spliceosome"/>
    <property type="evidence" value="ECO:0007669"/>
    <property type="project" value="TreeGrafter"/>
</dbReference>
<evidence type="ECO:0000256" key="9">
    <source>
        <dbReference type="ARBA" id="ARBA00023242"/>
    </source>
</evidence>
<keyword evidence="8 11" id="KW-0804">Transcription</keyword>
<dbReference type="InterPro" id="IPR000504">
    <property type="entry name" value="RRM_dom"/>
</dbReference>
<dbReference type="EMBL" id="JYDH01000071">
    <property type="protein sequence ID" value="KRY34142.1"/>
    <property type="molecule type" value="Genomic_DNA"/>
</dbReference>
<dbReference type="Pfam" id="PF16421">
    <property type="entry name" value="E2F_CC-MB"/>
    <property type="match status" value="1"/>
</dbReference>
<evidence type="ECO:0000256" key="6">
    <source>
        <dbReference type="ARBA" id="ARBA00023015"/>
    </source>
</evidence>
<dbReference type="Proteomes" id="UP000054776">
    <property type="component" value="Unassembled WGS sequence"/>
</dbReference>
<keyword evidence="7 11" id="KW-0238">DNA-binding</keyword>
<dbReference type="GO" id="GO:0046983">
    <property type="term" value="F:protein dimerization activity"/>
    <property type="evidence" value="ECO:0007669"/>
    <property type="project" value="InterPro"/>
</dbReference>
<dbReference type="InterPro" id="IPR012677">
    <property type="entry name" value="Nucleotide-bd_a/b_plait_sf"/>
</dbReference>
<dbReference type="OrthoDB" id="277802at2759"/>
<feature type="domain" description="RRM" evidence="12">
    <location>
        <begin position="833"/>
        <end position="914"/>
    </location>
</feature>
<evidence type="ECO:0000256" key="7">
    <source>
        <dbReference type="ARBA" id="ARBA00023125"/>
    </source>
</evidence>
<evidence type="ECO:0000256" key="11">
    <source>
        <dbReference type="RuleBase" id="RU003796"/>
    </source>
</evidence>
<dbReference type="GO" id="GO:0005667">
    <property type="term" value="C:transcription regulator complex"/>
    <property type="evidence" value="ECO:0007669"/>
    <property type="project" value="InterPro"/>
</dbReference>
<dbReference type="InterPro" id="IPR035979">
    <property type="entry name" value="RBD_domain_sf"/>
</dbReference>
<dbReference type="Pfam" id="PF00076">
    <property type="entry name" value="RRM_1"/>
    <property type="match status" value="1"/>
</dbReference>
<keyword evidence="5 10" id="KW-0694">RNA-binding</keyword>
<dbReference type="STRING" id="6334.A0A0V1BAZ3"/>
<evidence type="ECO:0000313" key="14">
    <source>
        <dbReference type="Proteomes" id="UP000054776"/>
    </source>
</evidence>
<comment type="caution">
    <text evidence="13">The sequence shown here is derived from an EMBL/GenBank/DDBJ whole genome shotgun (WGS) entry which is preliminary data.</text>
</comment>
<dbReference type="CDD" id="cd12238">
    <property type="entry name" value="RRM1_RBM40_like"/>
    <property type="match status" value="1"/>
</dbReference>
<dbReference type="GO" id="GO:0097157">
    <property type="term" value="F:pre-mRNA intronic binding"/>
    <property type="evidence" value="ECO:0007669"/>
    <property type="project" value="TreeGrafter"/>
</dbReference>
<dbReference type="InterPro" id="IPR037241">
    <property type="entry name" value="E2F-DP_heterodim"/>
</dbReference>
<dbReference type="SUPFAM" id="SSF144074">
    <property type="entry name" value="E2F-DP heterodimerization region"/>
    <property type="match status" value="1"/>
</dbReference>
<proteinExistence type="inferred from homology"/>
<dbReference type="SMART" id="SM01372">
    <property type="entry name" value="E2F_TDP"/>
    <property type="match status" value="1"/>
</dbReference>
<name>A0A0V1BAZ3_TRISP</name>
<evidence type="ECO:0000256" key="8">
    <source>
        <dbReference type="ARBA" id="ARBA00023163"/>
    </source>
</evidence>
<dbReference type="FunFam" id="1.10.10.10:FF:000008">
    <property type="entry name" value="E2F transcription factor 1"/>
    <property type="match status" value="1"/>
</dbReference>
<sequence>MPVNAASLLCCCCRRQRTSSKTDEDKFHIISEEQEGYPSRHGRSLLKLVEDDFNVSCTSEICDSFVQKSESIPSVEDDESTMTKIVLQTKRDVIDIGTLDAETTETREHIDRARRYNLTLSHLSGSPPFHQMSSSMILGAVTSVEMALTHPPLSEQTLLRYHRIAGDLMTAFSDMKIEPVENVYVSFNDICGLFCLIIMMSDDEEFDDVVEPGAYGHSSPIGARAEKSLGLLTQKFLKVLQEAKDGVVDLNVAADRLKVKQKRRIYDITNVLEGVGLIEKKSKNSVQWKGGAVGKLGELNPSATEALFNLKLELTEQERVERSLDSHIKWLKQSIKNVIEADNNSDAYYVNEKELAAYIPGSTVFAIKADTGTDLEVPFPYKSENDTTVYALLVKSEELPIDVFLVRDLAREINIDNLTMPDEDRFSKEVDPPVASPVALQRTSSISGGAISRALNGRSVSIKREPELLNQPEITPVISEPKSKPWLILVKMITSTFSYVDTLNCTLLVRHLPACLTDSDKMSLLSQFGACRVRVMSSDGPLKHCAFASFRSVQEARVALLQLHQLNVVGSRLVVTWARAEDRHCIPTVWDSAGSSCASEELRGSLEQQLARCMVEQKCPTVSQLAYRYPRPNRLALRRISWCLEKYPEFYTQVLHLMNKLCLPCPFDDDDDQWIVADMEDDLPETELTGRCWVAEKQSIGSADRDHLMKQIRAIRSGILPAKLAPRTVGVVPRSAATKRPALQFPTVHLRPLPADGGPTLLHCSGGFGTFGPAPLPKEKADIGGGEFSGAIKAAELSLPLISVEEIQRNRVDQEQMKLLPAFKNYSPGERCSRLYVKNLSKRVTDAEMRRIFGNFVQNAESEHQFHVKVIQTGRLHGQAFLAFGSVEEAEAALQSCNGYILHGKPMVVAFSRSRLN</sequence>